<dbReference type="EMBL" id="BAABAU010000001">
    <property type="protein sequence ID" value="GAA4265061.1"/>
    <property type="molecule type" value="Genomic_DNA"/>
</dbReference>
<evidence type="ECO:0008006" key="4">
    <source>
        <dbReference type="Google" id="ProtNLM"/>
    </source>
</evidence>
<keyword evidence="3" id="KW-1185">Reference proteome</keyword>
<feature type="transmembrane region" description="Helical" evidence="1">
    <location>
        <begin position="43"/>
        <end position="65"/>
    </location>
</feature>
<evidence type="ECO:0000313" key="3">
    <source>
        <dbReference type="Proteomes" id="UP001501594"/>
    </source>
</evidence>
<feature type="transmembrane region" description="Helical" evidence="1">
    <location>
        <begin position="77"/>
        <end position="99"/>
    </location>
</feature>
<dbReference type="Proteomes" id="UP001501594">
    <property type="component" value="Unassembled WGS sequence"/>
</dbReference>
<reference evidence="3" key="1">
    <citation type="journal article" date="2019" name="Int. J. Syst. Evol. Microbiol.">
        <title>The Global Catalogue of Microorganisms (GCM) 10K type strain sequencing project: providing services to taxonomists for standard genome sequencing and annotation.</title>
        <authorList>
            <consortium name="The Broad Institute Genomics Platform"/>
            <consortium name="The Broad Institute Genome Sequencing Center for Infectious Disease"/>
            <person name="Wu L."/>
            <person name="Ma J."/>
        </authorList>
    </citation>
    <scope>NUCLEOTIDE SEQUENCE [LARGE SCALE GENOMIC DNA]</scope>
    <source>
        <strain evidence="3">JCM 17442</strain>
    </source>
</reference>
<keyword evidence="1" id="KW-0472">Membrane</keyword>
<evidence type="ECO:0000256" key="1">
    <source>
        <dbReference type="SAM" id="Phobius"/>
    </source>
</evidence>
<accession>A0ABP8DYT7</accession>
<gene>
    <name evidence="2" type="ORF">GCM10022256_06730</name>
</gene>
<comment type="caution">
    <text evidence="2">The sequence shown here is derived from an EMBL/GenBank/DDBJ whole genome shotgun (WGS) entry which is preliminary data.</text>
</comment>
<name>A0ABP8DYT7_9MICO</name>
<keyword evidence="1" id="KW-0812">Transmembrane</keyword>
<protein>
    <recommendedName>
        <fullName evidence="4">ATP synthase protein I</fullName>
    </recommendedName>
</protein>
<keyword evidence="1" id="KW-1133">Transmembrane helix</keyword>
<dbReference type="PROSITE" id="PS51257">
    <property type="entry name" value="PROKAR_LIPOPROTEIN"/>
    <property type="match status" value="1"/>
</dbReference>
<evidence type="ECO:0000313" key="2">
    <source>
        <dbReference type="EMBL" id="GAA4265061.1"/>
    </source>
</evidence>
<organism evidence="2 3">
    <name type="scientific">Frondihabitans peucedani</name>
    <dbReference type="NCBI Taxonomy" id="598626"/>
    <lineage>
        <taxon>Bacteria</taxon>
        <taxon>Bacillati</taxon>
        <taxon>Actinomycetota</taxon>
        <taxon>Actinomycetes</taxon>
        <taxon>Micrococcales</taxon>
        <taxon>Microbacteriaceae</taxon>
        <taxon>Frondihabitans</taxon>
    </lineage>
</organism>
<feature type="transmembrane region" description="Helical" evidence="1">
    <location>
        <begin position="105"/>
        <end position="128"/>
    </location>
</feature>
<sequence length="151" mass="15382">MNPSGNRIFTTILRLGSLLALGIAVVGCIVGGLTVGVTGVTSALIGTALALVFTGMTAASILLGLRASGGSLISGAFFGIVLGGWLLKFIVFLVIVVLLKDQPWVNTLVMFLSIVVGVVGSLVVDVLVVTRSRQPYVDVALPGADGAKSDD</sequence>
<dbReference type="RefSeq" id="WP_344793616.1">
    <property type="nucleotide sequence ID" value="NZ_BAABAU010000001.1"/>
</dbReference>
<proteinExistence type="predicted"/>
<feature type="transmembrane region" description="Helical" evidence="1">
    <location>
        <begin position="12"/>
        <end position="37"/>
    </location>
</feature>